<evidence type="ECO:0000313" key="1">
    <source>
        <dbReference type="EMBL" id="DAF96256.1"/>
    </source>
</evidence>
<sequence>MNNSEQNNKKLDGTLWKSIYARMLIYKISYINKLAVYIDT</sequence>
<organism evidence="1">
    <name type="scientific">Podoviridae sp. ctG4L18</name>
    <dbReference type="NCBI Taxonomy" id="2825234"/>
    <lineage>
        <taxon>Viruses</taxon>
        <taxon>Duplodnaviria</taxon>
        <taxon>Heunggongvirae</taxon>
        <taxon>Uroviricota</taxon>
        <taxon>Caudoviricetes</taxon>
    </lineage>
</organism>
<accession>A0A8S5UP41</accession>
<reference evidence="1" key="1">
    <citation type="journal article" date="2021" name="Proc. Natl. Acad. Sci. U.S.A.">
        <title>A Catalog of Tens of Thousands of Viruses from Human Metagenomes Reveals Hidden Associations with Chronic Diseases.</title>
        <authorList>
            <person name="Tisza M.J."/>
            <person name="Buck C.B."/>
        </authorList>
    </citation>
    <scope>NUCLEOTIDE SEQUENCE</scope>
    <source>
        <strain evidence="1">CtG4L18</strain>
    </source>
</reference>
<dbReference type="EMBL" id="BK016114">
    <property type="protein sequence ID" value="DAF96256.1"/>
    <property type="molecule type" value="Genomic_DNA"/>
</dbReference>
<name>A0A8S5UP41_9CAUD</name>
<proteinExistence type="predicted"/>
<protein>
    <submittedName>
        <fullName evidence="1">Uncharacterized protein</fullName>
    </submittedName>
</protein>